<evidence type="ECO:0000256" key="4">
    <source>
        <dbReference type="ARBA" id="ARBA00023027"/>
    </source>
</evidence>
<feature type="binding site" evidence="5">
    <location>
        <position position="147"/>
    </location>
    <ligand>
        <name>substrate</name>
    </ligand>
</feature>
<dbReference type="Pfam" id="PF02826">
    <property type="entry name" value="2-Hacid_dh_C"/>
    <property type="match status" value="1"/>
</dbReference>
<dbReference type="PANTHER" id="PTHR42938:SF9">
    <property type="entry name" value="FORMATE DEHYDROGENASE 1"/>
    <property type="match status" value="1"/>
</dbReference>
<evidence type="ECO:0000256" key="2">
    <source>
        <dbReference type="ARBA" id="ARBA00013128"/>
    </source>
</evidence>
<dbReference type="PROSITE" id="PS00670">
    <property type="entry name" value="D_2_HYDROXYACID_DH_2"/>
    <property type="match status" value="1"/>
</dbReference>
<evidence type="ECO:0000256" key="5">
    <source>
        <dbReference type="HAMAP-Rule" id="MF_03210"/>
    </source>
</evidence>
<dbReference type="GO" id="GO:0005737">
    <property type="term" value="C:cytoplasm"/>
    <property type="evidence" value="ECO:0007669"/>
    <property type="project" value="UniProtKB-SubCell"/>
</dbReference>
<dbReference type="Gene3D" id="3.40.50.720">
    <property type="entry name" value="NAD(P)-binding Rossmann-like Domain"/>
    <property type="match status" value="2"/>
</dbReference>
<evidence type="ECO:0000313" key="8">
    <source>
        <dbReference type="EMBL" id="KTD33138.1"/>
    </source>
</evidence>
<evidence type="ECO:0000256" key="3">
    <source>
        <dbReference type="ARBA" id="ARBA00023002"/>
    </source>
</evidence>
<protein>
    <recommendedName>
        <fullName evidence="2 5">Formate dehydrogenase</fullName>
        <shortName evidence="5">FDH</shortName>
        <ecNumber evidence="2 5">1.17.1.9</ecNumber>
    </recommendedName>
    <alternativeName>
        <fullName evidence="5">NAD-dependent formate dehydrogenase</fullName>
    </alternativeName>
</protein>
<reference evidence="8 9" key="1">
    <citation type="submission" date="2015-11" db="EMBL/GenBank/DDBJ databases">
        <title>Genomic analysis of 38 Legionella species identifies large and diverse effector repertoires.</title>
        <authorList>
            <person name="Burstein D."/>
            <person name="Amaro F."/>
            <person name="Zusman T."/>
            <person name="Lifshitz Z."/>
            <person name="Cohen O."/>
            <person name="Gilbert J.A."/>
            <person name="Pupko T."/>
            <person name="Shuman H.A."/>
            <person name="Segal G."/>
        </authorList>
    </citation>
    <scope>NUCLEOTIDE SEQUENCE [LARGE SCALE GENOMIC DNA]</scope>
    <source>
        <strain evidence="8 9">ATCC 49506</strain>
    </source>
</reference>
<comment type="function">
    <text evidence="5">Catalyzes the NAD(+)-dependent oxidation of formate to carbon dioxide. Formate oxidation is the final step in the methanol oxidation pathway in methylotrophic microorganisms. Has a role in the detoxification of exogenous formate in non-methylotrophic organisms.</text>
</comment>
<gene>
    <name evidence="8" type="ORF">Lnau_2786</name>
</gene>
<evidence type="ECO:0000259" key="7">
    <source>
        <dbReference type="Pfam" id="PF02826"/>
    </source>
</evidence>
<feature type="binding site" evidence="5">
    <location>
        <position position="381"/>
    </location>
    <ligand>
        <name>NAD(+)</name>
        <dbReference type="ChEBI" id="CHEBI:57540"/>
    </ligand>
</feature>
<feature type="domain" description="D-isomer specific 2-hydroxyacid dehydrogenase NAD-binding" evidence="7">
    <location>
        <begin position="156"/>
        <end position="335"/>
    </location>
</feature>
<evidence type="ECO:0000256" key="1">
    <source>
        <dbReference type="ARBA" id="ARBA00000455"/>
    </source>
</evidence>
<dbReference type="RefSeq" id="WP_058505755.1">
    <property type="nucleotide sequence ID" value="NZ_CAAAIF010000003.1"/>
</dbReference>
<dbReference type="HAMAP" id="MF_03210">
    <property type="entry name" value="Formate_dehydrogenase"/>
    <property type="match status" value="1"/>
</dbReference>
<dbReference type="PROSITE" id="PS00671">
    <property type="entry name" value="D_2_HYDROXYACID_DH_3"/>
    <property type="match status" value="1"/>
</dbReference>
<dbReference type="InterPro" id="IPR006139">
    <property type="entry name" value="D-isomer_2_OHA_DH_cat_dom"/>
</dbReference>
<dbReference type="InterPro" id="IPR006140">
    <property type="entry name" value="D-isomer_DH_NAD-bd"/>
</dbReference>
<dbReference type="SUPFAM" id="SSF51735">
    <property type="entry name" value="NAD(P)-binding Rossmann-fold domains"/>
    <property type="match status" value="1"/>
</dbReference>
<dbReference type="InterPro" id="IPR029753">
    <property type="entry name" value="D-isomer_DH_CS"/>
</dbReference>
<feature type="binding site" evidence="5">
    <location>
        <position position="148"/>
    </location>
    <ligand>
        <name>NAD(+)</name>
        <dbReference type="ChEBI" id="CHEBI:57540"/>
    </ligand>
</feature>
<dbReference type="InterPro" id="IPR033689">
    <property type="entry name" value="FDH_NAD-dep"/>
</dbReference>
<feature type="site" description="Important for catalytic activity" evidence="5">
    <location>
        <position position="285"/>
    </location>
</feature>
<comment type="subcellular location">
    <subcellularLocation>
        <location evidence="5">Cytoplasm</location>
    </subcellularLocation>
</comment>
<dbReference type="CDD" id="cd05302">
    <property type="entry name" value="FDH"/>
    <property type="match status" value="1"/>
</dbReference>
<accession>A0A0W0WLD5</accession>
<dbReference type="STRING" id="45070.Lnau_2786"/>
<feature type="binding site" evidence="5">
    <location>
        <position position="309"/>
    </location>
    <ligand>
        <name>NAD(+)</name>
        <dbReference type="ChEBI" id="CHEBI:57540"/>
    </ligand>
</feature>
<keyword evidence="3 5" id="KW-0560">Oxidoreductase</keyword>
<sequence length="401" mass="44402">MAKILCVLYDDPIDGYPQTYARDDLPKIEHYPDGQTVPTPKAIDFQPGTMLGSVSGELGLRKFLESQGHEFIVTSDKDGPNSVFERELVDADVVISQPFWPAYLTAERIAKAKNLKLAITAGIGSDHVDLQAAMNRNITVAEVTFSNSISVAEHVVMMVLSQVRNYLPSYQWVLDKGWNIADCVSRSYDLEGMTVGTVAGGRIALAVLKRLKPFDVKLHYTDRHRLPEKVEKELGLVFHDKVESLVKVCDVVSIHCPLTPETDNLFDHQLISKMKHGAYLINTARGKICNREAIVKACESGQLAGYAGDVWFPQPAPKDHPWRTMPHHGMTPHISGTSLSAQARYAAGTREILECWFDKRPIRDVYLIVDQGKLAGTGAHSYTAGNTTAGSEEAVKFKEKI</sequence>
<dbReference type="GO" id="GO:0042183">
    <property type="term" value="P:formate catabolic process"/>
    <property type="evidence" value="ECO:0007669"/>
    <property type="project" value="UniProtKB-UniRule"/>
</dbReference>
<dbReference type="FunFam" id="3.40.50.720:FF:000057">
    <property type="entry name" value="Formate dehydrogenase"/>
    <property type="match status" value="1"/>
</dbReference>
<keyword evidence="4 5" id="KW-0520">NAD</keyword>
<evidence type="ECO:0000259" key="6">
    <source>
        <dbReference type="Pfam" id="PF00389"/>
    </source>
</evidence>
<feature type="binding site" evidence="5">
    <location>
        <begin position="333"/>
        <end position="336"/>
    </location>
    <ligand>
        <name>NAD(+)</name>
        <dbReference type="ChEBI" id="CHEBI:57540"/>
    </ligand>
</feature>
<comment type="similarity">
    <text evidence="5">Belongs to the D-isomer specific 2-hydroxyacid dehydrogenase family. FDH subfamily.</text>
</comment>
<organism evidence="8 9">
    <name type="scientific">Legionella nautarum</name>
    <dbReference type="NCBI Taxonomy" id="45070"/>
    <lineage>
        <taxon>Bacteria</taxon>
        <taxon>Pseudomonadati</taxon>
        <taxon>Pseudomonadota</taxon>
        <taxon>Gammaproteobacteria</taxon>
        <taxon>Legionellales</taxon>
        <taxon>Legionellaceae</taxon>
        <taxon>Legionella</taxon>
    </lineage>
</organism>
<dbReference type="Pfam" id="PF00389">
    <property type="entry name" value="2-Hacid_dh"/>
    <property type="match status" value="1"/>
</dbReference>
<dbReference type="GO" id="GO:0051287">
    <property type="term" value="F:NAD binding"/>
    <property type="evidence" value="ECO:0007669"/>
    <property type="project" value="InterPro"/>
</dbReference>
<comment type="caution">
    <text evidence="8">The sequence shown here is derived from an EMBL/GenBank/DDBJ whole genome shotgun (WGS) entry which is preliminary data.</text>
</comment>
<dbReference type="GO" id="GO:0008863">
    <property type="term" value="F:formate dehydrogenase (NAD+) activity"/>
    <property type="evidence" value="ECO:0007669"/>
    <property type="project" value="UniProtKB-UniRule"/>
</dbReference>
<feature type="binding site" evidence="5">
    <location>
        <position position="123"/>
    </location>
    <ligand>
        <name>substrate</name>
    </ligand>
</feature>
<feature type="binding site" evidence="5">
    <location>
        <position position="222"/>
    </location>
    <ligand>
        <name>NAD(+)</name>
        <dbReference type="ChEBI" id="CHEBI:57540"/>
    </ligand>
</feature>
<feature type="site" description="Important for catalytic activity" evidence="5">
    <location>
        <position position="333"/>
    </location>
</feature>
<keyword evidence="5" id="KW-0963">Cytoplasm</keyword>
<dbReference type="Proteomes" id="UP000054725">
    <property type="component" value="Unassembled WGS sequence"/>
</dbReference>
<keyword evidence="9" id="KW-1185">Reference proteome</keyword>
<dbReference type="GO" id="GO:0016616">
    <property type="term" value="F:oxidoreductase activity, acting on the CH-OH group of donors, NAD or NADP as acceptor"/>
    <property type="evidence" value="ECO:0007669"/>
    <property type="project" value="InterPro"/>
</dbReference>
<dbReference type="AlphaFoldDB" id="A0A0W0WLD5"/>
<feature type="binding site" evidence="5">
    <location>
        <begin position="257"/>
        <end position="261"/>
    </location>
    <ligand>
        <name>NAD(+)</name>
        <dbReference type="ChEBI" id="CHEBI:57540"/>
    </ligand>
</feature>
<dbReference type="PATRIC" id="fig|45070.6.peg.2939"/>
<feature type="domain" description="D-isomer specific 2-hydroxyacid dehydrogenase catalytic" evidence="6">
    <location>
        <begin position="62"/>
        <end position="361"/>
    </location>
</feature>
<dbReference type="InterPro" id="IPR036291">
    <property type="entry name" value="NAD(P)-bd_dom_sf"/>
</dbReference>
<dbReference type="OrthoDB" id="9805416at2"/>
<dbReference type="SUPFAM" id="SSF52283">
    <property type="entry name" value="Formate/glycerate dehydrogenase catalytic domain-like"/>
    <property type="match status" value="1"/>
</dbReference>
<feature type="binding site" evidence="5">
    <location>
        <position position="283"/>
    </location>
    <ligand>
        <name>NAD(+)</name>
        <dbReference type="ChEBI" id="CHEBI:57540"/>
    </ligand>
</feature>
<dbReference type="NCBIfam" id="NF005750">
    <property type="entry name" value="PRK07574.1"/>
    <property type="match status" value="1"/>
</dbReference>
<comment type="subunit">
    <text evidence="5">Homodimer.</text>
</comment>
<dbReference type="PANTHER" id="PTHR42938">
    <property type="entry name" value="FORMATE DEHYDROGENASE 1"/>
    <property type="match status" value="1"/>
</dbReference>
<dbReference type="EC" id="1.17.1.9" evidence="2 5"/>
<evidence type="ECO:0000313" key="9">
    <source>
        <dbReference type="Proteomes" id="UP000054725"/>
    </source>
</evidence>
<name>A0A0W0WLD5_9GAMM</name>
<feature type="binding site" evidence="5">
    <location>
        <begin position="202"/>
        <end position="203"/>
    </location>
    <ligand>
        <name>NAD(+)</name>
        <dbReference type="ChEBI" id="CHEBI:57540"/>
    </ligand>
</feature>
<proteinExistence type="inferred from homology"/>
<comment type="catalytic activity">
    <reaction evidence="1 5">
        <text>formate + NAD(+) = CO2 + NADH</text>
        <dbReference type="Rhea" id="RHEA:15985"/>
        <dbReference type="ChEBI" id="CHEBI:15740"/>
        <dbReference type="ChEBI" id="CHEBI:16526"/>
        <dbReference type="ChEBI" id="CHEBI:57540"/>
        <dbReference type="ChEBI" id="CHEBI:57945"/>
        <dbReference type="EC" id="1.17.1.9"/>
    </reaction>
</comment>
<dbReference type="EMBL" id="LNYO01000024">
    <property type="protein sequence ID" value="KTD33138.1"/>
    <property type="molecule type" value="Genomic_DNA"/>
</dbReference>